<dbReference type="InterPro" id="IPR025091">
    <property type="entry name" value="DUF4019"/>
</dbReference>
<evidence type="ECO:0000313" key="4">
    <source>
        <dbReference type="Proteomes" id="UP000538566"/>
    </source>
</evidence>
<keyword evidence="1" id="KW-0472">Membrane</keyword>
<keyword evidence="4" id="KW-1185">Reference proteome</keyword>
<dbReference type="AlphaFoldDB" id="A0A7W7AGC2"/>
<dbReference type="InterPro" id="IPR036388">
    <property type="entry name" value="WH-like_DNA-bd_sf"/>
</dbReference>
<protein>
    <submittedName>
        <fullName evidence="3">DNA-binding CsgD family transcriptional regulator</fullName>
    </submittedName>
</protein>
<dbReference type="GO" id="GO:0003677">
    <property type="term" value="F:DNA binding"/>
    <property type="evidence" value="ECO:0007669"/>
    <property type="project" value="UniProtKB-KW"/>
</dbReference>
<name>A0A7W7AGC2_9SPHN</name>
<dbReference type="PRINTS" id="PR00038">
    <property type="entry name" value="HTHLUXR"/>
</dbReference>
<evidence type="ECO:0000259" key="2">
    <source>
        <dbReference type="PROSITE" id="PS50043"/>
    </source>
</evidence>
<dbReference type="EMBL" id="JACHOA010000011">
    <property type="protein sequence ID" value="MBB4615735.1"/>
    <property type="molecule type" value="Genomic_DNA"/>
</dbReference>
<reference evidence="3 4" key="1">
    <citation type="submission" date="2020-08" db="EMBL/GenBank/DDBJ databases">
        <title>Genomic Encyclopedia of Type Strains, Phase IV (KMG-IV): sequencing the most valuable type-strain genomes for metagenomic binning, comparative biology and taxonomic classification.</title>
        <authorList>
            <person name="Goeker M."/>
        </authorList>
    </citation>
    <scope>NUCLEOTIDE SEQUENCE [LARGE SCALE GENOMIC DNA]</scope>
    <source>
        <strain evidence="3 4">DSM 17507</strain>
    </source>
</reference>
<keyword evidence="1" id="KW-0812">Transmembrane</keyword>
<proteinExistence type="predicted"/>
<dbReference type="RefSeq" id="WP_144907858.1">
    <property type="nucleotide sequence ID" value="NZ_JACHOA010000011.1"/>
</dbReference>
<keyword evidence="3" id="KW-0238">DNA-binding</keyword>
<dbReference type="Proteomes" id="UP000538566">
    <property type="component" value="Unassembled WGS sequence"/>
</dbReference>
<dbReference type="CDD" id="cd06170">
    <property type="entry name" value="LuxR_C_like"/>
    <property type="match status" value="1"/>
</dbReference>
<comment type="caution">
    <text evidence="3">The sequence shown here is derived from an EMBL/GenBank/DDBJ whole genome shotgun (WGS) entry which is preliminary data.</text>
</comment>
<evidence type="ECO:0000256" key="1">
    <source>
        <dbReference type="SAM" id="Phobius"/>
    </source>
</evidence>
<dbReference type="OrthoDB" id="7193436at2"/>
<keyword evidence="1" id="KW-1133">Transmembrane helix</keyword>
<sequence>MARKLHRFYSRQMISGYAALTEKEKETLRLLLGGHDAKSIARHLGLSVHTIHERLRDARRKLGTASSREAARLIQQIEAQDPELLGDKPFGDAATLHAVHQVGQPDRIGTTSRRRSWIIGGLAMTISLAMLALAALSGTNQTPAASTDRTAAVVPTMASEQAAVEAARSFLILLDRDDWPASWQATHKSFQLLNTVEWWATASEGVRERVGKPIRRELGKADFTPAPPNGYWTVTFKARYSKAGDVTETVQLASQDGGWKVASIAVE</sequence>
<gene>
    <name evidence="3" type="ORF">GGR37_004039</name>
</gene>
<dbReference type="GO" id="GO:0006355">
    <property type="term" value="P:regulation of DNA-templated transcription"/>
    <property type="evidence" value="ECO:0007669"/>
    <property type="project" value="InterPro"/>
</dbReference>
<organism evidence="3 4">
    <name type="scientific">Novosphingobium taihuense</name>
    <dbReference type="NCBI Taxonomy" id="260085"/>
    <lineage>
        <taxon>Bacteria</taxon>
        <taxon>Pseudomonadati</taxon>
        <taxon>Pseudomonadota</taxon>
        <taxon>Alphaproteobacteria</taxon>
        <taxon>Sphingomonadales</taxon>
        <taxon>Sphingomonadaceae</taxon>
        <taxon>Novosphingobium</taxon>
    </lineage>
</organism>
<dbReference type="SMART" id="SM00421">
    <property type="entry name" value="HTH_LUXR"/>
    <property type="match status" value="1"/>
</dbReference>
<dbReference type="Pfam" id="PF13211">
    <property type="entry name" value="DUF4019"/>
    <property type="match status" value="1"/>
</dbReference>
<evidence type="ECO:0000313" key="3">
    <source>
        <dbReference type="EMBL" id="MBB4615735.1"/>
    </source>
</evidence>
<dbReference type="Gene3D" id="1.10.10.10">
    <property type="entry name" value="Winged helix-like DNA-binding domain superfamily/Winged helix DNA-binding domain"/>
    <property type="match status" value="1"/>
</dbReference>
<feature type="domain" description="HTH luxR-type" evidence="2">
    <location>
        <begin position="13"/>
        <end position="78"/>
    </location>
</feature>
<dbReference type="InterPro" id="IPR016032">
    <property type="entry name" value="Sig_transdc_resp-reg_C-effctor"/>
</dbReference>
<accession>A0A7W7AGC2</accession>
<dbReference type="InterPro" id="IPR000792">
    <property type="entry name" value="Tscrpt_reg_LuxR_C"/>
</dbReference>
<dbReference type="Pfam" id="PF00196">
    <property type="entry name" value="GerE"/>
    <property type="match status" value="1"/>
</dbReference>
<feature type="transmembrane region" description="Helical" evidence="1">
    <location>
        <begin position="117"/>
        <end position="136"/>
    </location>
</feature>
<dbReference type="PROSITE" id="PS50043">
    <property type="entry name" value="HTH_LUXR_2"/>
    <property type="match status" value="1"/>
</dbReference>
<dbReference type="SUPFAM" id="SSF46894">
    <property type="entry name" value="C-terminal effector domain of the bipartite response regulators"/>
    <property type="match status" value="1"/>
</dbReference>